<sequence>MQGASAGGSPEREAEAGERLRGPGRGRRVRFRMPHTTIAVPSCRDEEQLFYRRLDALGALGPDGFAPLFAAEGWSEVTEDRLLRKRVVRDGRGGAPQPGQEVSVKVLGALEDGGLVERDPRLSFVPGQGDAVQALELGVPTMRAGEVCFFLAASPYGYGRAGREPDVPPEAPLVFEVTLLEVRDGPDPQRLPPAARLRLGAQKRERGNVHFARGDFAAALLSYRLALSALEGAGEERLDGTGADRRPASPPGPHDEELREQRVKCLNNCAAAARRLQRGAEALAAVEAALRLSPDNGTALLRRGQLLAEEGRDEEAARVLRRALELDPASKVRGGAGRGRGSAPSATLQPRGSPAARARGALPPGQAPRPHRRGAPRPPAAAAELRVRVGPNPAPRRPAPRRAHGRSARRKGAAPPEERRSEQPGLRAAPARTEEERPHRPPPPRPTGAAPRLLAPAPQLPALSPPPAERRP</sequence>
<dbReference type="InterPro" id="IPR011990">
    <property type="entry name" value="TPR-like_helical_dom_sf"/>
</dbReference>
<feature type="region of interest" description="Disordered" evidence="5">
    <location>
        <begin position="1"/>
        <end position="29"/>
    </location>
</feature>
<protein>
    <recommendedName>
        <fullName evidence="3">peptidylprolyl isomerase</fullName>
        <ecNumber evidence="3">5.2.1.8</ecNumber>
    </recommendedName>
</protein>
<dbReference type="Pfam" id="PF13432">
    <property type="entry name" value="TPR_16"/>
    <property type="match status" value="1"/>
</dbReference>
<dbReference type="GO" id="GO:0044183">
    <property type="term" value="F:protein folding chaperone"/>
    <property type="evidence" value="ECO:0007669"/>
    <property type="project" value="TreeGrafter"/>
</dbReference>
<evidence type="ECO:0000256" key="3">
    <source>
        <dbReference type="PROSITE-ProRule" id="PRU00277"/>
    </source>
</evidence>
<keyword evidence="2 4" id="KW-0802">TPR repeat</keyword>
<feature type="compositionally biased region" description="Pro residues" evidence="5">
    <location>
        <begin position="463"/>
        <end position="472"/>
    </location>
</feature>
<evidence type="ECO:0000256" key="1">
    <source>
        <dbReference type="ARBA" id="ARBA00022737"/>
    </source>
</evidence>
<dbReference type="Proteomes" id="UP000472261">
    <property type="component" value="Unplaced"/>
</dbReference>
<proteinExistence type="predicted"/>
<dbReference type="PANTHER" id="PTHR46512">
    <property type="entry name" value="PEPTIDYLPROLYL ISOMERASE"/>
    <property type="match status" value="1"/>
</dbReference>
<evidence type="ECO:0000259" key="6">
    <source>
        <dbReference type="PROSITE" id="PS50059"/>
    </source>
</evidence>
<feature type="compositionally biased region" description="Low complexity" evidence="5">
    <location>
        <begin position="380"/>
        <end position="391"/>
    </location>
</feature>
<dbReference type="EC" id="5.2.1.8" evidence="3"/>
<dbReference type="AlphaFoldDB" id="A0A669PDB8"/>
<dbReference type="PROSITE" id="PS50005">
    <property type="entry name" value="TPR"/>
    <property type="match status" value="1"/>
</dbReference>
<dbReference type="InterPro" id="IPR050754">
    <property type="entry name" value="FKBP4/5/8-like"/>
</dbReference>
<dbReference type="SMART" id="SM00028">
    <property type="entry name" value="TPR"/>
    <property type="match status" value="3"/>
</dbReference>
<keyword evidence="8" id="KW-1185">Reference proteome</keyword>
<feature type="domain" description="PPIase FKBP-type" evidence="6">
    <location>
        <begin position="99"/>
        <end position="183"/>
    </location>
</feature>
<keyword evidence="1" id="KW-0677">Repeat</keyword>
<dbReference type="GO" id="GO:0043066">
    <property type="term" value="P:negative regulation of apoptotic process"/>
    <property type="evidence" value="ECO:0007669"/>
    <property type="project" value="TreeGrafter"/>
</dbReference>
<dbReference type="InterPro" id="IPR019734">
    <property type="entry name" value="TPR_rpt"/>
</dbReference>
<feature type="region of interest" description="Disordered" evidence="5">
    <location>
        <begin position="330"/>
        <end position="472"/>
    </location>
</feature>
<reference evidence="7" key="2">
    <citation type="submission" date="2025-09" db="UniProtKB">
        <authorList>
            <consortium name="Ensembl"/>
        </authorList>
    </citation>
    <scope>IDENTIFICATION</scope>
</reference>
<dbReference type="PROSITE" id="PS50059">
    <property type="entry name" value="FKBP_PPIASE"/>
    <property type="match status" value="1"/>
</dbReference>
<dbReference type="SUPFAM" id="SSF48452">
    <property type="entry name" value="TPR-like"/>
    <property type="match status" value="1"/>
</dbReference>
<evidence type="ECO:0000256" key="5">
    <source>
        <dbReference type="SAM" id="MobiDB-lite"/>
    </source>
</evidence>
<dbReference type="GO" id="GO:0003755">
    <property type="term" value="F:peptidyl-prolyl cis-trans isomerase activity"/>
    <property type="evidence" value="ECO:0007669"/>
    <property type="project" value="UniProtKB-KW"/>
</dbReference>
<dbReference type="InterPro" id="IPR001179">
    <property type="entry name" value="PPIase_FKBP_dom"/>
</dbReference>
<feature type="repeat" description="TPR" evidence="4">
    <location>
        <begin position="297"/>
        <end position="330"/>
    </location>
</feature>
<accession>A0A669PDB8</accession>
<keyword evidence="3" id="KW-0697">Rotamase</keyword>
<feature type="compositionally biased region" description="Basic residues" evidence="5">
    <location>
        <begin position="398"/>
        <end position="412"/>
    </location>
</feature>
<feature type="compositionally biased region" description="Basic and acidic residues" evidence="5">
    <location>
        <begin position="10"/>
        <end position="21"/>
    </location>
</feature>
<dbReference type="Pfam" id="PF00254">
    <property type="entry name" value="FKBP_C"/>
    <property type="match status" value="1"/>
</dbReference>
<comment type="catalytic activity">
    <reaction evidence="3">
        <text>[protein]-peptidylproline (omega=180) = [protein]-peptidylproline (omega=0)</text>
        <dbReference type="Rhea" id="RHEA:16237"/>
        <dbReference type="Rhea" id="RHEA-COMP:10747"/>
        <dbReference type="Rhea" id="RHEA-COMP:10748"/>
        <dbReference type="ChEBI" id="CHEBI:83833"/>
        <dbReference type="ChEBI" id="CHEBI:83834"/>
        <dbReference type="EC" id="5.2.1.8"/>
    </reaction>
</comment>
<dbReference type="GO" id="GO:0012505">
    <property type="term" value="C:endomembrane system"/>
    <property type="evidence" value="ECO:0007669"/>
    <property type="project" value="TreeGrafter"/>
</dbReference>
<feature type="region of interest" description="Disordered" evidence="5">
    <location>
        <begin position="235"/>
        <end position="259"/>
    </location>
</feature>
<dbReference type="GO" id="GO:0005829">
    <property type="term" value="C:cytosol"/>
    <property type="evidence" value="ECO:0007669"/>
    <property type="project" value="TreeGrafter"/>
</dbReference>
<evidence type="ECO:0000313" key="8">
    <source>
        <dbReference type="Proteomes" id="UP000472261"/>
    </source>
</evidence>
<dbReference type="SUPFAM" id="SSF54534">
    <property type="entry name" value="FKBP-like"/>
    <property type="match status" value="1"/>
</dbReference>
<name>A0A669PDB8_PHACC</name>
<keyword evidence="3" id="KW-0413">Isomerase</keyword>
<evidence type="ECO:0000313" key="7">
    <source>
        <dbReference type="Ensembl" id="ENSPCLP00000007032.1"/>
    </source>
</evidence>
<feature type="compositionally biased region" description="Low complexity" evidence="5">
    <location>
        <begin position="341"/>
        <end position="364"/>
    </location>
</feature>
<dbReference type="Ensembl" id="ENSPCLT00000009682.1">
    <property type="protein sequence ID" value="ENSPCLP00000007032.1"/>
    <property type="gene ID" value="ENSPCLG00000005875.1"/>
</dbReference>
<dbReference type="Gene3D" id="3.10.50.40">
    <property type="match status" value="1"/>
</dbReference>
<dbReference type="InterPro" id="IPR046357">
    <property type="entry name" value="PPIase_dom_sf"/>
</dbReference>
<dbReference type="GO" id="GO:0016020">
    <property type="term" value="C:membrane"/>
    <property type="evidence" value="ECO:0007669"/>
    <property type="project" value="TreeGrafter"/>
</dbReference>
<dbReference type="GO" id="GO:0005740">
    <property type="term" value="C:mitochondrial envelope"/>
    <property type="evidence" value="ECO:0007669"/>
    <property type="project" value="TreeGrafter"/>
</dbReference>
<evidence type="ECO:0000256" key="2">
    <source>
        <dbReference type="ARBA" id="ARBA00022803"/>
    </source>
</evidence>
<dbReference type="PANTHER" id="PTHR46512:SF2">
    <property type="entry name" value="PEPTIDYLPROLYL ISOMERASE"/>
    <property type="match status" value="1"/>
</dbReference>
<organism evidence="7 8">
    <name type="scientific">Phasianus colchicus</name>
    <name type="common">Common pheasant</name>
    <dbReference type="NCBI Taxonomy" id="9054"/>
    <lineage>
        <taxon>Eukaryota</taxon>
        <taxon>Metazoa</taxon>
        <taxon>Chordata</taxon>
        <taxon>Craniata</taxon>
        <taxon>Vertebrata</taxon>
        <taxon>Euteleostomi</taxon>
        <taxon>Archelosauria</taxon>
        <taxon>Archosauria</taxon>
        <taxon>Dinosauria</taxon>
        <taxon>Saurischia</taxon>
        <taxon>Theropoda</taxon>
        <taxon>Coelurosauria</taxon>
        <taxon>Aves</taxon>
        <taxon>Neognathae</taxon>
        <taxon>Galloanserae</taxon>
        <taxon>Galliformes</taxon>
        <taxon>Phasianidae</taxon>
        <taxon>Phasianinae</taxon>
        <taxon>Phasianus</taxon>
    </lineage>
</organism>
<feature type="compositionally biased region" description="Low complexity" evidence="5">
    <location>
        <begin position="447"/>
        <end position="462"/>
    </location>
</feature>
<dbReference type="Gene3D" id="1.25.40.10">
    <property type="entry name" value="Tetratricopeptide repeat domain"/>
    <property type="match status" value="1"/>
</dbReference>
<evidence type="ECO:0000256" key="4">
    <source>
        <dbReference type="PROSITE-ProRule" id="PRU00339"/>
    </source>
</evidence>
<reference evidence="7" key="1">
    <citation type="submission" date="2025-08" db="UniProtKB">
        <authorList>
            <consortium name="Ensembl"/>
        </authorList>
    </citation>
    <scope>IDENTIFICATION</scope>
</reference>